<organism evidence="20 21">
    <name type="scientific">Hermetia illucens</name>
    <name type="common">Black soldier fly</name>
    <dbReference type="NCBI Taxonomy" id="343691"/>
    <lineage>
        <taxon>Eukaryota</taxon>
        <taxon>Metazoa</taxon>
        <taxon>Ecdysozoa</taxon>
        <taxon>Arthropoda</taxon>
        <taxon>Hexapoda</taxon>
        <taxon>Insecta</taxon>
        <taxon>Pterygota</taxon>
        <taxon>Neoptera</taxon>
        <taxon>Endopterygota</taxon>
        <taxon>Diptera</taxon>
        <taxon>Brachycera</taxon>
        <taxon>Stratiomyomorpha</taxon>
        <taxon>Stratiomyidae</taxon>
        <taxon>Hermetiinae</taxon>
        <taxon>Hermetia</taxon>
    </lineage>
</organism>
<evidence type="ECO:0000256" key="1">
    <source>
        <dbReference type="ARBA" id="ARBA00004123"/>
    </source>
</evidence>
<accession>A0A7R8YWE8</accession>
<dbReference type="SMART" id="SM00399">
    <property type="entry name" value="ZnF_C4"/>
    <property type="match status" value="1"/>
</dbReference>
<dbReference type="InterPro" id="IPR001723">
    <property type="entry name" value="Nuclear_hrmn_rcpt"/>
</dbReference>
<feature type="compositionally biased region" description="Low complexity" evidence="17">
    <location>
        <begin position="468"/>
        <end position="490"/>
    </location>
</feature>
<dbReference type="InterPro" id="IPR013088">
    <property type="entry name" value="Znf_NHR/GATA"/>
</dbReference>
<dbReference type="Pfam" id="PF00104">
    <property type="entry name" value="Hormone_recep"/>
    <property type="match status" value="1"/>
</dbReference>
<evidence type="ECO:0000259" key="19">
    <source>
        <dbReference type="PROSITE" id="PS51843"/>
    </source>
</evidence>
<evidence type="ECO:0000256" key="11">
    <source>
        <dbReference type="ARBA" id="ARBA00023242"/>
    </source>
</evidence>
<reference evidence="20 21" key="1">
    <citation type="submission" date="2020-11" db="EMBL/GenBank/DDBJ databases">
        <authorList>
            <person name="Wallbank WR R."/>
            <person name="Pardo Diaz C."/>
            <person name="Kozak K."/>
            <person name="Martin S."/>
            <person name="Jiggins C."/>
            <person name="Moest M."/>
            <person name="Warren A I."/>
            <person name="Generalovic N T."/>
            <person name="Byers J.R.P. K."/>
            <person name="Montejo-Kovacevich G."/>
            <person name="Yen C E."/>
        </authorList>
    </citation>
    <scope>NUCLEOTIDE SEQUENCE [LARGE SCALE GENOMIC DNA]</scope>
</reference>
<dbReference type="EMBL" id="LR899012">
    <property type="protein sequence ID" value="CAD7088343.1"/>
    <property type="molecule type" value="Genomic_DNA"/>
</dbReference>
<dbReference type="SUPFAM" id="SSF57716">
    <property type="entry name" value="Glucocorticoid receptor-like (DNA-binding domain)"/>
    <property type="match status" value="1"/>
</dbReference>
<dbReference type="PROSITE" id="PS51030">
    <property type="entry name" value="NUCLEAR_REC_DBD_2"/>
    <property type="match status" value="1"/>
</dbReference>
<dbReference type="InterPro" id="IPR041889">
    <property type="entry name" value="NR_LBD_EcR"/>
</dbReference>
<proteinExistence type="inferred from homology"/>
<dbReference type="SUPFAM" id="SSF48508">
    <property type="entry name" value="Nuclear receptor ligand-binding domain"/>
    <property type="match status" value="1"/>
</dbReference>
<comment type="subcellular location">
    <subcellularLocation>
        <location evidence="1 16">Nucleus</location>
    </subcellularLocation>
</comment>
<keyword evidence="21" id="KW-1185">Reference proteome</keyword>
<dbReference type="InterPro" id="IPR000536">
    <property type="entry name" value="Nucl_hrmn_rcpt_lig-bd"/>
</dbReference>
<dbReference type="GO" id="GO:0035076">
    <property type="term" value="P:ecdysone receptor signaling pathway"/>
    <property type="evidence" value="ECO:0007669"/>
    <property type="project" value="InterPro"/>
</dbReference>
<dbReference type="PROSITE" id="PS51843">
    <property type="entry name" value="NR_LBD"/>
    <property type="match status" value="1"/>
</dbReference>
<sequence>MNVHIQHYLEQLRAESEDLISMFCYGREDLSPSSSLNGYSTNDGSDAKKAKKGPAPRLQEELCLVCGDRASGYHYNALTCEGCKGFFRRSVTKNAVYCCKFGHACEMDMYMRRKCQECRLKKCLAVGMRPECVVPENQCAMKRKEKKAQKERDKQQTSPAVSTTDSIRNEVLEMMTCDPPPHADSAFFFQQLLPEKLLAENRARNIPPLTHNQLAVIYKLIWYQDGYEQPSEEDLRRIMTSPDENESPHDVSFRHITEITILTVQLIVEFAKGLPAFTRIPQEDQITLLKACSSEVMMLRMARRYDAASDSIFFANNRSYTRDSYKMAGMADNIEDLLHFCRQMYSMTVDNVEYALITAIVIFSDRPGLEEAELVEAIQSYYIDTLRIYILNRHGGDSKSLVFFAKLLSILTELRTLGNQNAEMCFSLKLKNRRLPRFLEEIWDVHSVPPTVQSHLQATQALKAGHCSTATTTSTTDNGNSENGGENTSA</sequence>
<keyword evidence="10 16" id="KW-0675">Receptor</keyword>
<name>A0A7R8YWE8_HERIL</name>
<feature type="region of interest" description="Disordered" evidence="17">
    <location>
        <begin position="467"/>
        <end position="490"/>
    </location>
</feature>
<dbReference type="Proteomes" id="UP000594454">
    <property type="component" value="Chromosome 4"/>
</dbReference>
<dbReference type="InterPro" id="IPR050234">
    <property type="entry name" value="Nuclear_hormone_rcpt_NR1"/>
</dbReference>
<dbReference type="PRINTS" id="PR00047">
    <property type="entry name" value="STROIDFINGER"/>
</dbReference>
<dbReference type="Gene3D" id="1.10.565.10">
    <property type="entry name" value="Retinoid X Receptor"/>
    <property type="match status" value="1"/>
</dbReference>
<evidence type="ECO:0000256" key="15">
    <source>
        <dbReference type="ARBA" id="ARBA00033286"/>
    </source>
</evidence>
<evidence type="ECO:0000256" key="9">
    <source>
        <dbReference type="ARBA" id="ARBA00023163"/>
    </source>
</evidence>
<keyword evidence="11 16" id="KW-0539">Nucleus</keyword>
<dbReference type="GO" id="GO:0004879">
    <property type="term" value="F:nuclear receptor activity"/>
    <property type="evidence" value="ECO:0007669"/>
    <property type="project" value="InterPro"/>
</dbReference>
<evidence type="ECO:0000256" key="12">
    <source>
        <dbReference type="ARBA" id="ARBA00029963"/>
    </source>
</evidence>
<keyword evidence="5 16" id="KW-0863">Zinc-finger</keyword>
<dbReference type="GO" id="GO:0045944">
    <property type="term" value="P:positive regulation of transcription by RNA polymerase II"/>
    <property type="evidence" value="ECO:0007669"/>
    <property type="project" value="TreeGrafter"/>
</dbReference>
<dbReference type="GO" id="GO:0030154">
    <property type="term" value="P:cell differentiation"/>
    <property type="evidence" value="ECO:0007669"/>
    <property type="project" value="TreeGrafter"/>
</dbReference>
<dbReference type="GO" id="GO:0035100">
    <property type="term" value="F:ecdysone binding"/>
    <property type="evidence" value="ECO:0007669"/>
    <property type="project" value="InterPro"/>
</dbReference>
<evidence type="ECO:0000256" key="17">
    <source>
        <dbReference type="SAM" id="MobiDB-lite"/>
    </source>
</evidence>
<feature type="domain" description="Nuclear receptor" evidence="18">
    <location>
        <begin position="60"/>
        <end position="135"/>
    </location>
</feature>
<comment type="similarity">
    <text evidence="2">Belongs to the nuclear hormone receptor family. NR1 subfamily.</text>
</comment>
<evidence type="ECO:0000256" key="10">
    <source>
        <dbReference type="ARBA" id="ARBA00023170"/>
    </source>
</evidence>
<evidence type="ECO:0000256" key="6">
    <source>
        <dbReference type="ARBA" id="ARBA00022833"/>
    </source>
</evidence>
<dbReference type="PRINTS" id="PR01283">
    <property type="entry name" value="ECDYSTEROIDR"/>
</dbReference>
<dbReference type="GO" id="GO:0090575">
    <property type="term" value="C:RNA polymerase II transcription regulator complex"/>
    <property type="evidence" value="ECO:0007669"/>
    <property type="project" value="TreeGrafter"/>
</dbReference>
<dbReference type="InterPro" id="IPR003069">
    <property type="entry name" value="Ecdystd_rcpt"/>
</dbReference>
<keyword evidence="7 16" id="KW-0805">Transcription regulation</keyword>
<dbReference type="CDD" id="cd07161">
    <property type="entry name" value="NR_DBD_EcR"/>
    <property type="match status" value="1"/>
</dbReference>
<evidence type="ECO:0000256" key="7">
    <source>
        <dbReference type="ARBA" id="ARBA00023015"/>
    </source>
</evidence>
<dbReference type="CDD" id="cd06938">
    <property type="entry name" value="NR_LBD_EcR"/>
    <property type="match status" value="1"/>
</dbReference>
<evidence type="ECO:0000256" key="13">
    <source>
        <dbReference type="ARBA" id="ARBA00030794"/>
    </source>
</evidence>
<dbReference type="Pfam" id="PF00105">
    <property type="entry name" value="zf-C4"/>
    <property type="match status" value="1"/>
</dbReference>
<dbReference type="PRINTS" id="PR00398">
    <property type="entry name" value="STRDHORMONER"/>
</dbReference>
<keyword evidence="4 16" id="KW-0479">Metal-binding</keyword>
<dbReference type="FunCoup" id="A0A7R8YWE8">
    <property type="interactions" value="186"/>
</dbReference>
<dbReference type="PANTHER" id="PTHR24082">
    <property type="entry name" value="NUCLEAR HORMONE RECEPTOR"/>
    <property type="match status" value="1"/>
</dbReference>
<dbReference type="AlphaFoldDB" id="A0A7R8YWE8"/>
<dbReference type="SMART" id="SM00430">
    <property type="entry name" value="HOLI"/>
    <property type="match status" value="1"/>
</dbReference>
<evidence type="ECO:0000256" key="3">
    <source>
        <dbReference type="ARBA" id="ARBA00022052"/>
    </source>
</evidence>
<dbReference type="GO" id="GO:0008270">
    <property type="term" value="F:zinc ion binding"/>
    <property type="evidence" value="ECO:0007669"/>
    <property type="project" value="UniProtKB-KW"/>
</dbReference>
<evidence type="ECO:0000256" key="16">
    <source>
        <dbReference type="RuleBase" id="RU004334"/>
    </source>
</evidence>
<dbReference type="PANTHER" id="PTHR24082:SF507">
    <property type="entry name" value="BILE ACID RECEPTOR-RELATED"/>
    <property type="match status" value="1"/>
</dbReference>
<evidence type="ECO:0000259" key="18">
    <source>
        <dbReference type="PROSITE" id="PS51030"/>
    </source>
</evidence>
<evidence type="ECO:0000313" key="21">
    <source>
        <dbReference type="Proteomes" id="UP000594454"/>
    </source>
</evidence>
<evidence type="ECO:0000256" key="8">
    <source>
        <dbReference type="ARBA" id="ARBA00023125"/>
    </source>
</evidence>
<dbReference type="GO" id="GO:0000122">
    <property type="term" value="P:negative regulation of transcription by RNA polymerase II"/>
    <property type="evidence" value="ECO:0007669"/>
    <property type="project" value="TreeGrafter"/>
</dbReference>
<dbReference type="PROSITE" id="PS00031">
    <property type="entry name" value="NUCLEAR_REC_DBD_1"/>
    <property type="match status" value="1"/>
</dbReference>
<feature type="region of interest" description="Disordered" evidence="17">
    <location>
        <begin position="143"/>
        <end position="165"/>
    </location>
</feature>
<dbReference type="Gene3D" id="3.30.50.10">
    <property type="entry name" value="Erythroid Transcription Factor GATA-1, subunit A"/>
    <property type="match status" value="1"/>
</dbReference>
<dbReference type="FunFam" id="1.10.565.10:FF:000030">
    <property type="entry name" value="Ecdysone receptor (Isoform A)"/>
    <property type="match status" value="1"/>
</dbReference>
<evidence type="ECO:0000256" key="14">
    <source>
        <dbReference type="ARBA" id="ARBA00033003"/>
    </source>
</evidence>
<dbReference type="InterPro" id="IPR035500">
    <property type="entry name" value="NHR-like_dom_sf"/>
</dbReference>
<dbReference type="FunFam" id="3.30.50.10:FF:000031">
    <property type="entry name" value="Ecdysone receptor A1"/>
    <property type="match status" value="1"/>
</dbReference>
<dbReference type="OrthoDB" id="5837785at2759"/>
<evidence type="ECO:0000256" key="4">
    <source>
        <dbReference type="ARBA" id="ARBA00022723"/>
    </source>
</evidence>
<keyword evidence="8 16" id="KW-0238">DNA-binding</keyword>
<feature type="compositionally biased region" description="Polar residues" evidence="17">
    <location>
        <begin position="156"/>
        <end position="165"/>
    </location>
</feature>
<dbReference type="GO" id="GO:0000978">
    <property type="term" value="F:RNA polymerase II cis-regulatory region sequence-specific DNA binding"/>
    <property type="evidence" value="ECO:0007669"/>
    <property type="project" value="TreeGrafter"/>
</dbReference>
<feature type="domain" description="NR LBD" evidence="19">
    <location>
        <begin position="212"/>
        <end position="447"/>
    </location>
</feature>
<keyword evidence="6 16" id="KW-0862">Zinc</keyword>
<evidence type="ECO:0000256" key="5">
    <source>
        <dbReference type="ARBA" id="ARBA00022771"/>
    </source>
</evidence>
<evidence type="ECO:0000313" key="20">
    <source>
        <dbReference type="EMBL" id="CAD7088343.1"/>
    </source>
</evidence>
<evidence type="ECO:0000256" key="2">
    <source>
        <dbReference type="ARBA" id="ARBA00008092"/>
    </source>
</evidence>
<gene>
    <name evidence="20" type="ORF">HERILL_LOCUS10978</name>
</gene>
<dbReference type="InParanoid" id="A0A7R8YWE8"/>
<dbReference type="InterPro" id="IPR001628">
    <property type="entry name" value="Znf_hrmn_rcpt"/>
</dbReference>
<keyword evidence="9 16" id="KW-0804">Transcription</keyword>
<protein>
    <recommendedName>
        <fullName evidence="3">Ecdysone receptor</fullName>
    </recommendedName>
    <alternativeName>
        <fullName evidence="12">20-hydroxy-ecdysone receptor</fullName>
    </alternativeName>
    <alternativeName>
        <fullName evidence="13">EcRH</fullName>
    </alternativeName>
    <alternativeName>
        <fullName evidence="14">Ecdysteroid receptor</fullName>
    </alternativeName>
    <alternativeName>
        <fullName evidence="15">Nuclear receptor subfamily 1 group H member 1</fullName>
    </alternativeName>
</protein>